<gene>
    <name evidence="1" type="ORF">FKG95_13235</name>
</gene>
<keyword evidence="2" id="KW-1185">Reference proteome</keyword>
<evidence type="ECO:0000313" key="2">
    <source>
        <dbReference type="Proteomes" id="UP000315252"/>
    </source>
</evidence>
<dbReference type="SUPFAM" id="SSF46785">
    <property type="entry name" value="Winged helix' DNA-binding domain"/>
    <property type="match status" value="1"/>
</dbReference>
<organism evidence="1 2">
    <name type="scientific">Denitrobaculum tricleocarpae</name>
    <dbReference type="NCBI Taxonomy" id="2591009"/>
    <lineage>
        <taxon>Bacteria</taxon>
        <taxon>Pseudomonadati</taxon>
        <taxon>Pseudomonadota</taxon>
        <taxon>Alphaproteobacteria</taxon>
        <taxon>Rhodospirillales</taxon>
        <taxon>Rhodospirillaceae</taxon>
        <taxon>Denitrobaculum</taxon>
    </lineage>
</organism>
<name>A0A545TRV2_9PROT</name>
<dbReference type="Proteomes" id="UP000315252">
    <property type="component" value="Unassembled WGS sequence"/>
</dbReference>
<reference evidence="1 2" key="1">
    <citation type="submission" date="2019-06" db="EMBL/GenBank/DDBJ databases">
        <title>Whole genome sequence for Rhodospirillaceae sp. R148.</title>
        <authorList>
            <person name="Wang G."/>
        </authorList>
    </citation>
    <scope>NUCLEOTIDE SEQUENCE [LARGE SCALE GENOMIC DNA]</scope>
    <source>
        <strain evidence="1 2">R148</strain>
    </source>
</reference>
<dbReference type="InterPro" id="IPR036388">
    <property type="entry name" value="WH-like_DNA-bd_sf"/>
</dbReference>
<sequence length="90" mass="9728">MILQMLEEGGAARNLDPNAVARSFAAGRAKRNDPPDLWRKYLPAVRQQALHLARQGRLTILRKGKVADPHAPIKGLIRLALPGAAEDGAS</sequence>
<dbReference type="AlphaFoldDB" id="A0A545TRV2"/>
<dbReference type="Pfam" id="PF11625">
    <property type="entry name" value="DUF3253"/>
    <property type="match status" value="1"/>
</dbReference>
<dbReference type="EMBL" id="VHSH01000004">
    <property type="protein sequence ID" value="TQV79957.1"/>
    <property type="molecule type" value="Genomic_DNA"/>
</dbReference>
<dbReference type="InterPro" id="IPR036390">
    <property type="entry name" value="WH_DNA-bd_sf"/>
</dbReference>
<accession>A0A545TRV2</accession>
<comment type="caution">
    <text evidence="1">The sequence shown here is derived from an EMBL/GenBank/DDBJ whole genome shotgun (WGS) entry which is preliminary data.</text>
</comment>
<protein>
    <submittedName>
        <fullName evidence="1">DUF3253 domain-containing protein</fullName>
    </submittedName>
</protein>
<dbReference type="Gene3D" id="1.10.10.10">
    <property type="entry name" value="Winged helix-like DNA-binding domain superfamily/Winged helix DNA-binding domain"/>
    <property type="match status" value="1"/>
</dbReference>
<evidence type="ECO:0000313" key="1">
    <source>
        <dbReference type="EMBL" id="TQV79957.1"/>
    </source>
</evidence>
<proteinExistence type="predicted"/>
<dbReference type="InterPro" id="IPR021660">
    <property type="entry name" value="DUF3253"/>
</dbReference>
<dbReference type="OrthoDB" id="7631458at2"/>